<organism evidence="2">
    <name type="scientific">Arundo donax</name>
    <name type="common">Giant reed</name>
    <name type="synonym">Donax arundinaceus</name>
    <dbReference type="NCBI Taxonomy" id="35708"/>
    <lineage>
        <taxon>Eukaryota</taxon>
        <taxon>Viridiplantae</taxon>
        <taxon>Streptophyta</taxon>
        <taxon>Embryophyta</taxon>
        <taxon>Tracheophyta</taxon>
        <taxon>Spermatophyta</taxon>
        <taxon>Magnoliopsida</taxon>
        <taxon>Liliopsida</taxon>
        <taxon>Poales</taxon>
        <taxon>Poaceae</taxon>
        <taxon>PACMAD clade</taxon>
        <taxon>Arundinoideae</taxon>
        <taxon>Arundineae</taxon>
        <taxon>Arundo</taxon>
    </lineage>
</organism>
<reference evidence="2" key="2">
    <citation type="journal article" date="2015" name="Data Brief">
        <title>Shoot transcriptome of the giant reed, Arundo donax.</title>
        <authorList>
            <person name="Barrero R.A."/>
            <person name="Guerrero F.D."/>
            <person name="Moolhuijzen P."/>
            <person name="Goolsby J.A."/>
            <person name="Tidwell J."/>
            <person name="Bellgard S.E."/>
            <person name="Bellgard M.I."/>
        </authorList>
    </citation>
    <scope>NUCLEOTIDE SEQUENCE</scope>
    <source>
        <tissue evidence="2">Shoot tissue taken approximately 20 cm above the soil surface</tissue>
    </source>
</reference>
<keyword evidence="1" id="KW-0472">Membrane</keyword>
<keyword evidence="1" id="KW-1133">Transmembrane helix</keyword>
<reference evidence="2" key="1">
    <citation type="submission" date="2014-09" db="EMBL/GenBank/DDBJ databases">
        <authorList>
            <person name="Magalhaes I.L.F."/>
            <person name="Oliveira U."/>
            <person name="Santos F.R."/>
            <person name="Vidigal T.H.D.A."/>
            <person name="Brescovit A.D."/>
            <person name="Santos A.J."/>
        </authorList>
    </citation>
    <scope>NUCLEOTIDE SEQUENCE</scope>
    <source>
        <tissue evidence="2">Shoot tissue taken approximately 20 cm above the soil surface</tissue>
    </source>
</reference>
<accession>A0A0A9BSZ3</accession>
<keyword evidence="1" id="KW-0812">Transmembrane</keyword>
<sequence length="41" mass="4834">MLIPIRCNSFRFGVIRRIWLFHFSSFFLRCGCLVLGGRRTG</sequence>
<dbReference type="EMBL" id="GBRH01230781">
    <property type="protein sequence ID" value="JAD67114.1"/>
    <property type="molecule type" value="Transcribed_RNA"/>
</dbReference>
<evidence type="ECO:0000256" key="1">
    <source>
        <dbReference type="SAM" id="Phobius"/>
    </source>
</evidence>
<evidence type="ECO:0000313" key="2">
    <source>
        <dbReference type="EMBL" id="JAD67114.1"/>
    </source>
</evidence>
<protein>
    <submittedName>
        <fullName evidence="2">Uncharacterized protein</fullName>
    </submittedName>
</protein>
<name>A0A0A9BSZ3_ARUDO</name>
<feature type="transmembrane region" description="Helical" evidence="1">
    <location>
        <begin position="18"/>
        <end position="36"/>
    </location>
</feature>
<dbReference type="AlphaFoldDB" id="A0A0A9BSZ3"/>
<proteinExistence type="predicted"/>